<sequence length="734" mass="80208">MGLLQNRGGILKALSPWVPRIRPQTRLSARRSTSCQHLATMVRLAPVAWCLLSAQLAVAKPSPKTESARGSFTILSDNDLENAPLPGSGAILINQAQDHASAVKACGKLSETLWDGPSASTLKTSLAYQVYQGHYDDGARFWVAKEDDSCKCRSLSADGIYHEEKCTENLPVLCSQSAPVSKRSFEDTSPSFRITQDVGKAQVTGYRDFYAWKFLGLRYAPTPQRYEPSTTLRGTSGPISGLEFGADCVQRNYPDSSEDCLFINVWTPSIPGKKPSKDELKPVIFYIFGGNFETGSSKNPYLDLTNVASRGDVVAVSINHRIGNFAQITFNDGVHNGNLALNDQISALRWVAENIAAFGGDPDRVTLAGESSGAVSVRLILASPEGEGLYAGAISQSDATGGFLGTYGTLISPELSYAYSTKPVLVETGCDGVADEVACLRAVPAQTLANLNATRAPTVTNPVVDGKYMVGPILPLDGSGPRYARDIPLLTGVTRDEVGLFEIIQGIPWDYVTFPFWIEVLRMYQGLFKVDAEVIIANLDVIGINENSTSRELLTATISVLSKSMYNCLDMAKAYSGVKNDVFEKVYSFNFHRTYSPPPNDTPFCRAPITPEFPFGDPSGDYFRCHGGSQVTLFGNYERVGLPDRDGHDQDFARLVVDYLTSFVRTGDPNPEHDFLVARGYESTIAQISKVGEWDQVDPSAPEWRILEWDTGMEPFSDGELCTLLGQPLNYWEL</sequence>
<dbReference type="InterPro" id="IPR019826">
    <property type="entry name" value="Carboxylesterase_B_AS"/>
</dbReference>
<dbReference type="AlphaFoldDB" id="A0A8K0TP90"/>
<evidence type="ECO:0000313" key="5">
    <source>
        <dbReference type="Proteomes" id="UP000813385"/>
    </source>
</evidence>
<accession>A0A8K0TP90</accession>
<dbReference type="InterPro" id="IPR019819">
    <property type="entry name" value="Carboxylesterase_B_CS"/>
</dbReference>
<dbReference type="PANTHER" id="PTHR11559">
    <property type="entry name" value="CARBOXYLESTERASE"/>
    <property type="match status" value="1"/>
</dbReference>
<keyword evidence="5" id="KW-1185">Reference proteome</keyword>
<dbReference type="InterPro" id="IPR002018">
    <property type="entry name" value="CarbesteraseB"/>
</dbReference>
<feature type="domain" description="Carboxylesterase type B" evidence="3">
    <location>
        <begin position="210"/>
        <end position="688"/>
    </location>
</feature>
<organism evidence="4 5">
    <name type="scientific">Plectosphaerella cucumerina</name>
    <dbReference type="NCBI Taxonomy" id="40658"/>
    <lineage>
        <taxon>Eukaryota</taxon>
        <taxon>Fungi</taxon>
        <taxon>Dikarya</taxon>
        <taxon>Ascomycota</taxon>
        <taxon>Pezizomycotina</taxon>
        <taxon>Sordariomycetes</taxon>
        <taxon>Hypocreomycetidae</taxon>
        <taxon>Glomerellales</taxon>
        <taxon>Plectosphaerellaceae</taxon>
        <taxon>Plectosphaerella</taxon>
    </lineage>
</organism>
<dbReference type="Gene3D" id="3.40.50.1820">
    <property type="entry name" value="alpha/beta hydrolase"/>
    <property type="match status" value="1"/>
</dbReference>
<dbReference type="OrthoDB" id="408631at2759"/>
<dbReference type="SUPFAM" id="SSF53474">
    <property type="entry name" value="alpha/beta-Hydrolases"/>
    <property type="match status" value="1"/>
</dbReference>
<dbReference type="InterPro" id="IPR029058">
    <property type="entry name" value="AB_hydrolase_fold"/>
</dbReference>
<dbReference type="Pfam" id="PF00135">
    <property type="entry name" value="COesterase"/>
    <property type="match status" value="1"/>
</dbReference>
<dbReference type="Proteomes" id="UP000813385">
    <property type="component" value="Unassembled WGS sequence"/>
</dbReference>
<comment type="similarity">
    <text evidence="1">Belongs to the type-B carboxylesterase/lipase family.</text>
</comment>
<evidence type="ECO:0000256" key="1">
    <source>
        <dbReference type="ARBA" id="ARBA00005964"/>
    </source>
</evidence>
<protein>
    <submittedName>
        <fullName evidence="4">Camp-regulated D2 protein</fullName>
    </submittedName>
</protein>
<dbReference type="InterPro" id="IPR050309">
    <property type="entry name" value="Type-B_Carboxylest/Lipase"/>
</dbReference>
<evidence type="ECO:0000256" key="2">
    <source>
        <dbReference type="ARBA" id="ARBA00022801"/>
    </source>
</evidence>
<evidence type="ECO:0000259" key="3">
    <source>
        <dbReference type="Pfam" id="PF00135"/>
    </source>
</evidence>
<dbReference type="GO" id="GO:0016787">
    <property type="term" value="F:hydrolase activity"/>
    <property type="evidence" value="ECO:0007669"/>
    <property type="project" value="UniProtKB-KW"/>
</dbReference>
<comment type="caution">
    <text evidence="4">The sequence shown here is derived from an EMBL/GenBank/DDBJ whole genome shotgun (WGS) entry which is preliminary data.</text>
</comment>
<reference evidence="4" key="1">
    <citation type="journal article" date="2021" name="Nat. Commun.">
        <title>Genetic determinants of endophytism in the Arabidopsis root mycobiome.</title>
        <authorList>
            <person name="Mesny F."/>
            <person name="Miyauchi S."/>
            <person name="Thiergart T."/>
            <person name="Pickel B."/>
            <person name="Atanasova L."/>
            <person name="Karlsson M."/>
            <person name="Huettel B."/>
            <person name="Barry K.W."/>
            <person name="Haridas S."/>
            <person name="Chen C."/>
            <person name="Bauer D."/>
            <person name="Andreopoulos W."/>
            <person name="Pangilinan J."/>
            <person name="LaButti K."/>
            <person name="Riley R."/>
            <person name="Lipzen A."/>
            <person name="Clum A."/>
            <person name="Drula E."/>
            <person name="Henrissat B."/>
            <person name="Kohler A."/>
            <person name="Grigoriev I.V."/>
            <person name="Martin F.M."/>
            <person name="Hacquard S."/>
        </authorList>
    </citation>
    <scope>NUCLEOTIDE SEQUENCE</scope>
    <source>
        <strain evidence="4">MPI-CAGE-AT-0016</strain>
    </source>
</reference>
<keyword evidence="2" id="KW-0378">Hydrolase</keyword>
<name>A0A8K0TP90_9PEZI</name>
<evidence type="ECO:0000313" key="4">
    <source>
        <dbReference type="EMBL" id="KAH7374862.1"/>
    </source>
</evidence>
<dbReference type="PROSITE" id="PS00941">
    <property type="entry name" value="CARBOXYLESTERASE_B_2"/>
    <property type="match status" value="1"/>
</dbReference>
<dbReference type="EMBL" id="JAGPXD010000001">
    <property type="protein sequence ID" value="KAH7374862.1"/>
    <property type="molecule type" value="Genomic_DNA"/>
</dbReference>
<dbReference type="PROSITE" id="PS00122">
    <property type="entry name" value="CARBOXYLESTERASE_B_1"/>
    <property type="match status" value="1"/>
</dbReference>
<proteinExistence type="inferred from homology"/>
<gene>
    <name evidence="4" type="ORF">B0T11DRAFT_248915</name>
</gene>